<dbReference type="Gene3D" id="2.40.50.100">
    <property type="match status" value="1"/>
</dbReference>
<dbReference type="PROSITE" id="PS50968">
    <property type="entry name" value="BIOTINYL_LIPOYL"/>
    <property type="match status" value="1"/>
</dbReference>
<proteinExistence type="inferred from homology"/>
<evidence type="ECO:0000256" key="6">
    <source>
        <dbReference type="RuleBase" id="RU003423"/>
    </source>
</evidence>
<dbReference type="SUPFAM" id="SSF52777">
    <property type="entry name" value="CoA-dependent acyltransferases"/>
    <property type="match status" value="1"/>
</dbReference>
<evidence type="ECO:0000256" key="2">
    <source>
        <dbReference type="ARBA" id="ARBA00007317"/>
    </source>
</evidence>
<dbReference type="PROSITE" id="PS00189">
    <property type="entry name" value="LIPOYL"/>
    <property type="match status" value="1"/>
</dbReference>
<dbReference type="InterPro" id="IPR000089">
    <property type="entry name" value="Biotin_lipoyl"/>
</dbReference>
<dbReference type="InterPro" id="IPR011053">
    <property type="entry name" value="Single_hybrid_motif"/>
</dbReference>
<dbReference type="Pfam" id="PF00198">
    <property type="entry name" value="2-oxoacid_dh"/>
    <property type="match status" value="1"/>
</dbReference>
<dbReference type="Gene3D" id="4.10.320.10">
    <property type="entry name" value="E3-binding domain"/>
    <property type="match status" value="1"/>
</dbReference>
<protein>
    <recommendedName>
        <fullName evidence="6">Dihydrolipoamide acetyltransferase component of pyruvate dehydrogenase complex</fullName>
        <ecNumber evidence="6">2.3.1.-</ecNumber>
    </recommendedName>
</protein>
<dbReference type="InterPro" id="IPR050743">
    <property type="entry name" value="2-oxoacid_DH_E2_comp"/>
</dbReference>
<evidence type="ECO:0000256" key="3">
    <source>
        <dbReference type="ARBA" id="ARBA00022679"/>
    </source>
</evidence>
<dbReference type="KEGG" id="npy:NPRO_21250"/>
<accession>A0A809RAN3</accession>
<dbReference type="InterPro" id="IPR001078">
    <property type="entry name" value="2-oxoacid_DH_actylTfrase"/>
</dbReference>
<keyword evidence="3 6" id="KW-0808">Transferase</keyword>
<dbReference type="Pfam" id="PF00364">
    <property type="entry name" value="Biotin_lipoyl"/>
    <property type="match status" value="1"/>
</dbReference>
<reference evidence="9" key="1">
    <citation type="journal article" name="DNA Res.">
        <title>The physiological potential of anammox bacteria as revealed by their core genome structure.</title>
        <authorList>
            <person name="Okubo T."/>
            <person name="Toyoda A."/>
            <person name="Fukuhara K."/>
            <person name="Uchiyama I."/>
            <person name="Harigaya Y."/>
            <person name="Kuroiwa M."/>
            <person name="Suzuki T."/>
            <person name="Murakami Y."/>
            <person name="Suwa Y."/>
            <person name="Takami H."/>
        </authorList>
    </citation>
    <scope>NUCLEOTIDE SEQUENCE</scope>
    <source>
        <strain evidence="9">317325-2</strain>
    </source>
</reference>
<gene>
    <name evidence="9" type="ORF">NPRO_21250</name>
</gene>
<dbReference type="InterPro" id="IPR004167">
    <property type="entry name" value="PSBD"/>
</dbReference>
<organism evidence="9 10">
    <name type="scientific">Candidatus Nitrosymbiomonas proteolyticus</name>
    <dbReference type="NCBI Taxonomy" id="2608984"/>
    <lineage>
        <taxon>Bacteria</taxon>
        <taxon>Bacillati</taxon>
        <taxon>Armatimonadota</taxon>
        <taxon>Armatimonadota incertae sedis</taxon>
        <taxon>Candidatus Nitrosymbiomonas</taxon>
    </lineage>
</organism>
<dbReference type="GO" id="GO:0016407">
    <property type="term" value="F:acetyltransferase activity"/>
    <property type="evidence" value="ECO:0007669"/>
    <property type="project" value="TreeGrafter"/>
</dbReference>
<dbReference type="InterPro" id="IPR003016">
    <property type="entry name" value="2-oxoA_DH_lipoyl-BS"/>
</dbReference>
<comment type="cofactor">
    <cofactor evidence="1 6">
        <name>(R)-lipoate</name>
        <dbReference type="ChEBI" id="CHEBI:83088"/>
    </cofactor>
</comment>
<dbReference type="PANTHER" id="PTHR43178:SF5">
    <property type="entry name" value="LIPOAMIDE ACYLTRANSFERASE COMPONENT OF BRANCHED-CHAIN ALPHA-KETO ACID DEHYDROGENASE COMPLEX, MITOCHONDRIAL"/>
    <property type="match status" value="1"/>
</dbReference>
<feature type="compositionally biased region" description="Low complexity" evidence="7">
    <location>
        <begin position="94"/>
        <end position="105"/>
    </location>
</feature>
<dbReference type="SUPFAM" id="SSF51230">
    <property type="entry name" value="Single hybrid motif"/>
    <property type="match status" value="1"/>
</dbReference>
<keyword evidence="5 6" id="KW-0012">Acyltransferase</keyword>
<dbReference type="Pfam" id="PF02817">
    <property type="entry name" value="E3_binding"/>
    <property type="match status" value="1"/>
</dbReference>
<evidence type="ECO:0000256" key="1">
    <source>
        <dbReference type="ARBA" id="ARBA00001938"/>
    </source>
</evidence>
<evidence type="ECO:0000256" key="5">
    <source>
        <dbReference type="ARBA" id="ARBA00023315"/>
    </source>
</evidence>
<dbReference type="AlphaFoldDB" id="A0A809RAN3"/>
<evidence type="ECO:0000256" key="4">
    <source>
        <dbReference type="ARBA" id="ARBA00022823"/>
    </source>
</evidence>
<evidence type="ECO:0000313" key="9">
    <source>
        <dbReference type="EMBL" id="BBO24530.1"/>
    </source>
</evidence>
<name>A0A809RAN3_9BACT</name>
<dbReference type="InterPro" id="IPR023213">
    <property type="entry name" value="CAT-like_dom_sf"/>
</dbReference>
<dbReference type="EMBL" id="AP021858">
    <property type="protein sequence ID" value="BBO24530.1"/>
    <property type="molecule type" value="Genomic_DNA"/>
</dbReference>
<dbReference type="GO" id="GO:0031405">
    <property type="term" value="F:lipoic acid binding"/>
    <property type="evidence" value="ECO:0007669"/>
    <property type="project" value="TreeGrafter"/>
</dbReference>
<dbReference type="SUPFAM" id="SSF47005">
    <property type="entry name" value="Peripheral subunit-binding domain of 2-oxo acid dehydrogenase complex"/>
    <property type="match status" value="1"/>
</dbReference>
<dbReference type="EC" id="2.3.1.-" evidence="6"/>
<sequence length="424" mass="45580">MSVEILMPELGESVHEATVTRWLKKEGDQVKEDEPVVEIMTDKVNTELPAPATGVLSKIIVPEGGSVQVFAPMGIIEEGNGQASAKAEPKAEPEQAAPQPASAPEVTPPQLQQPEPTSEREGQRKWYSPVVRSIAKAEGVTESELAGIRGRGASGRVTKKDLEDYLASGRKAAVRPAAPLGLDKAPADLKAGPGQEIVPLVGMRKMIAEAMMRANAVPTVSTVIQVDVTPLVNFRTANKDSFQAQYGVKLTYTPFFLRALCEAITEFPMLNASLQGDQLVKNSAVHMGVAVALGSKGDEGLIVPVIRDCHALSLVEIAKALDEIAEKARNNQLQVEDVQGGTFTLTNPGSYGALFGTPMINAPQAAIAGTYGIQKVPVIVDDMIAIRSMMYLVLTYDHRIIDGLLAGRFLQRVKKTLEEFSFFK</sequence>
<dbReference type="GO" id="GO:0005737">
    <property type="term" value="C:cytoplasm"/>
    <property type="evidence" value="ECO:0007669"/>
    <property type="project" value="TreeGrafter"/>
</dbReference>
<evidence type="ECO:0000313" key="10">
    <source>
        <dbReference type="Proteomes" id="UP000662873"/>
    </source>
</evidence>
<feature type="domain" description="Lipoyl-binding" evidence="8">
    <location>
        <begin position="2"/>
        <end position="77"/>
    </location>
</feature>
<dbReference type="PANTHER" id="PTHR43178">
    <property type="entry name" value="DIHYDROLIPOAMIDE ACETYLTRANSFERASE COMPONENT OF PYRUVATE DEHYDROGENASE COMPLEX"/>
    <property type="match status" value="1"/>
</dbReference>
<feature type="region of interest" description="Disordered" evidence="7">
    <location>
        <begin position="80"/>
        <end position="127"/>
    </location>
</feature>
<evidence type="ECO:0000259" key="8">
    <source>
        <dbReference type="PROSITE" id="PS50968"/>
    </source>
</evidence>
<dbReference type="CDD" id="cd06849">
    <property type="entry name" value="lipoyl_domain"/>
    <property type="match status" value="1"/>
</dbReference>
<dbReference type="Proteomes" id="UP000662873">
    <property type="component" value="Chromosome"/>
</dbReference>
<keyword evidence="4 6" id="KW-0450">Lipoyl</keyword>
<comment type="similarity">
    <text evidence="2 6">Belongs to the 2-oxoacid dehydrogenase family.</text>
</comment>
<dbReference type="InterPro" id="IPR036625">
    <property type="entry name" value="E3-bd_dom_sf"/>
</dbReference>
<dbReference type="Gene3D" id="3.30.559.10">
    <property type="entry name" value="Chloramphenicol acetyltransferase-like domain"/>
    <property type="match status" value="1"/>
</dbReference>
<evidence type="ECO:0000256" key="7">
    <source>
        <dbReference type="SAM" id="MobiDB-lite"/>
    </source>
</evidence>
<dbReference type="FunFam" id="3.30.559.10:FF:000007">
    <property type="entry name" value="Dihydrolipoamide acetyltransferase component of pyruvate dehydrogenase complex"/>
    <property type="match status" value="1"/>
</dbReference>